<reference evidence="5" key="1">
    <citation type="submission" date="2025-08" db="UniProtKB">
        <authorList>
            <consortium name="RefSeq"/>
        </authorList>
    </citation>
    <scope>IDENTIFICATION</scope>
    <source>
        <tissue evidence="5">Stem</tissue>
    </source>
</reference>
<proteinExistence type="predicted"/>
<organism evidence="4 5">
    <name type="scientific">Cucumis melo</name>
    <name type="common">Muskmelon</name>
    <dbReference type="NCBI Taxonomy" id="3656"/>
    <lineage>
        <taxon>Eukaryota</taxon>
        <taxon>Viridiplantae</taxon>
        <taxon>Streptophyta</taxon>
        <taxon>Embryophyta</taxon>
        <taxon>Tracheophyta</taxon>
        <taxon>Spermatophyta</taxon>
        <taxon>Magnoliopsida</taxon>
        <taxon>eudicotyledons</taxon>
        <taxon>Gunneridae</taxon>
        <taxon>Pentapetalae</taxon>
        <taxon>rosids</taxon>
        <taxon>fabids</taxon>
        <taxon>Cucurbitales</taxon>
        <taxon>Cucurbitaceae</taxon>
        <taxon>Benincaseae</taxon>
        <taxon>Cucumis</taxon>
    </lineage>
</organism>
<keyword evidence="3" id="KW-0472">Membrane</keyword>
<dbReference type="AlphaFoldDB" id="A0A1S3C0Q0"/>
<dbReference type="RefSeq" id="XP_008455286.2">
    <property type="nucleotide sequence ID" value="XM_008457064.3"/>
</dbReference>
<sequence>MAKKKPTRSAKEPKQIPNNQEETSDSEQPRSAMDDDSKLQSLKSLNERLLKEMVEKRVVVGDLVQTKEALELDLKRNVNEKEQVMGELSEARDGVYGLELERNVVCVYLQSRIEEMSGGIFGLLESERVKGLEIRNLKAEINGLVLEVEEEREKWRGVCCERDGIKVEFDGLLKETGDLRGKVVEMERNERRTLEEIDDLKGKCKKLLSEKKEREILNGNLTKDNELIKKLLEESGRVIEDLERKVDVKMKEKGEIEKEKNGLKMEVEKLEKEVAQLKESTFCFKQEKEENGKRISELQMRIEEALVKESGMLMEFDVLVKELQKKENAMEMLTQQRDSLDVNLNLIQEEAKSLQRTLEILTHDKAEMEEAKTEAQNIIGDLQKESSKLKEAIASLTKMSDVGKARNEELIIQIGRLRDALDEVSFERDDARKRFGDEKENADKLRLSLKDKERRIEEAVKELDKAKIAQEEDSLNVKKEMERRIVALIGERDLMEKNLLAAKIRIDELKAKVNSAVCNSEKALALLKKTRLTVCDGYGKGEVEEASSDEHKIGEEMQPFVEHLDAIKTSFTNKEKAVEEMTRVLETERVEQQKKKSFFTIVTAATTILAAVSALYVSKGR</sequence>
<feature type="coiled-coil region" evidence="1">
    <location>
        <begin position="316"/>
        <end position="399"/>
    </location>
</feature>
<feature type="region of interest" description="Disordered" evidence="2">
    <location>
        <begin position="1"/>
        <end position="39"/>
    </location>
</feature>
<evidence type="ECO:0000313" key="5">
    <source>
        <dbReference type="RefSeq" id="XP_008455286.2"/>
    </source>
</evidence>
<dbReference type="GeneID" id="103495485"/>
<keyword evidence="4" id="KW-1185">Reference proteome</keyword>
<keyword evidence="3" id="KW-1133">Transmembrane helix</keyword>
<evidence type="ECO:0000256" key="3">
    <source>
        <dbReference type="SAM" id="Phobius"/>
    </source>
</evidence>
<evidence type="ECO:0000256" key="2">
    <source>
        <dbReference type="SAM" id="MobiDB-lite"/>
    </source>
</evidence>
<accession>A0A1S3C0Q0</accession>
<evidence type="ECO:0000313" key="4">
    <source>
        <dbReference type="Proteomes" id="UP001652600"/>
    </source>
</evidence>
<feature type="coiled-coil region" evidence="1">
    <location>
        <begin position="183"/>
        <end position="287"/>
    </location>
</feature>
<dbReference type="InParanoid" id="A0A1S3C0Q0"/>
<dbReference type="eggNOG" id="ENOG502QRUN">
    <property type="taxonomic scope" value="Eukaryota"/>
</dbReference>
<feature type="transmembrane region" description="Helical" evidence="3">
    <location>
        <begin position="598"/>
        <end position="617"/>
    </location>
</feature>
<gene>
    <name evidence="5" type="primary">LOC103495485</name>
</gene>
<evidence type="ECO:0000256" key="1">
    <source>
        <dbReference type="SAM" id="Coils"/>
    </source>
</evidence>
<keyword evidence="3" id="KW-0812">Transmembrane</keyword>
<keyword evidence="1" id="KW-0175">Coiled coil</keyword>
<name>A0A1S3C0Q0_CUCME</name>
<dbReference type="Proteomes" id="UP001652600">
    <property type="component" value="Chromosome 5"/>
</dbReference>
<dbReference type="Gramene" id="MELO3C004316.2.1">
    <property type="protein sequence ID" value="MELO3C004316.2.1"/>
    <property type="gene ID" value="MELO3C004316.2"/>
</dbReference>
<dbReference type="KEGG" id="cmo:103495485"/>
<feature type="coiled-coil region" evidence="1">
    <location>
        <begin position="442"/>
        <end position="512"/>
    </location>
</feature>
<protein>
    <submittedName>
        <fullName evidence="5">Uncharacterized protein LOC103495485</fullName>
    </submittedName>
</protein>